<comment type="caution">
    <text evidence="1">The sequence shown here is derived from an EMBL/GenBank/DDBJ whole genome shotgun (WGS) entry which is preliminary data.</text>
</comment>
<dbReference type="EMBL" id="MU971335">
    <property type="protein sequence ID" value="KAK9241458.1"/>
    <property type="molecule type" value="Genomic_DNA"/>
</dbReference>
<name>A0ACC3TBX6_LIPKO</name>
<keyword evidence="2" id="KW-1185">Reference proteome</keyword>
<protein>
    <submittedName>
        <fullName evidence="1">Uncharacterized protein</fullName>
    </submittedName>
</protein>
<reference evidence="2" key="1">
    <citation type="journal article" date="2024" name="Front. Bioeng. Biotechnol.">
        <title>Genome-scale model development and genomic sequencing of the oleaginous clade Lipomyces.</title>
        <authorList>
            <person name="Czajka J.J."/>
            <person name="Han Y."/>
            <person name="Kim J."/>
            <person name="Mondo S.J."/>
            <person name="Hofstad B.A."/>
            <person name="Robles A."/>
            <person name="Haridas S."/>
            <person name="Riley R."/>
            <person name="LaButti K."/>
            <person name="Pangilinan J."/>
            <person name="Andreopoulos W."/>
            <person name="Lipzen A."/>
            <person name="Yan J."/>
            <person name="Wang M."/>
            <person name="Ng V."/>
            <person name="Grigoriev I.V."/>
            <person name="Spatafora J.W."/>
            <person name="Magnuson J.K."/>
            <person name="Baker S.E."/>
            <person name="Pomraning K.R."/>
        </authorList>
    </citation>
    <scope>NUCLEOTIDE SEQUENCE [LARGE SCALE GENOMIC DNA]</scope>
    <source>
        <strain evidence="2">CBS 7786</strain>
    </source>
</reference>
<organism evidence="1 2">
    <name type="scientific">Lipomyces kononenkoae</name>
    <name type="common">Yeast</name>
    <dbReference type="NCBI Taxonomy" id="34357"/>
    <lineage>
        <taxon>Eukaryota</taxon>
        <taxon>Fungi</taxon>
        <taxon>Dikarya</taxon>
        <taxon>Ascomycota</taxon>
        <taxon>Saccharomycotina</taxon>
        <taxon>Lipomycetes</taxon>
        <taxon>Lipomycetales</taxon>
        <taxon>Lipomycetaceae</taxon>
        <taxon>Lipomyces</taxon>
    </lineage>
</organism>
<gene>
    <name evidence="1" type="ORF">V1525DRAFT_393192</name>
</gene>
<dbReference type="Proteomes" id="UP001433508">
    <property type="component" value="Unassembled WGS sequence"/>
</dbReference>
<evidence type="ECO:0000313" key="2">
    <source>
        <dbReference type="Proteomes" id="UP001433508"/>
    </source>
</evidence>
<accession>A0ACC3TBX6</accession>
<sequence length="248" mass="28146">MLMEYADQKDYNDSDKFLEHDNGQRQQMEAALRVMSERDARQKSLVRLARTCLRIFNFACSCVVLGLAAATVAVFNRTRHLSSGDFQAWPSQTYTWPTVVTLVVAAVSVPLNCAILGLLVMVSWRSSSRLDTVATLFSVFSFVAGVIMWTAVTGSLKLWGLKDQVGDRDIWTWSCKPGPRRDAFAGQIDFESICLETRWNFICAVLQIMAELMTAGVGVFALWRRFTKKRLAEEEQNYKQYVNEDNNE</sequence>
<evidence type="ECO:0000313" key="1">
    <source>
        <dbReference type="EMBL" id="KAK9241458.1"/>
    </source>
</evidence>
<proteinExistence type="predicted"/>